<dbReference type="Proteomes" id="UP001205919">
    <property type="component" value="Unassembled WGS sequence"/>
</dbReference>
<dbReference type="PANTHER" id="PTHR24029">
    <property type="entry name" value="UVRABC SYSTEM PROTEIN B"/>
    <property type="match status" value="1"/>
</dbReference>
<dbReference type="InterPro" id="IPR027417">
    <property type="entry name" value="P-loop_NTPase"/>
</dbReference>
<name>A0AAW5KDE5_9BACT</name>
<organism evidence="4 5">
    <name type="scientific">Cloacibacillus evryensis</name>
    <dbReference type="NCBI Taxonomy" id="508460"/>
    <lineage>
        <taxon>Bacteria</taxon>
        <taxon>Thermotogati</taxon>
        <taxon>Synergistota</taxon>
        <taxon>Synergistia</taxon>
        <taxon>Synergistales</taxon>
        <taxon>Synergistaceae</taxon>
        <taxon>Cloacibacillus</taxon>
    </lineage>
</organism>
<dbReference type="GO" id="GO:0003677">
    <property type="term" value="F:DNA binding"/>
    <property type="evidence" value="ECO:0007669"/>
    <property type="project" value="InterPro"/>
</dbReference>
<keyword evidence="2" id="KW-0067">ATP-binding</keyword>
<keyword evidence="1" id="KW-0547">Nucleotide-binding</keyword>
<dbReference type="GO" id="GO:0006289">
    <property type="term" value="P:nucleotide-excision repair"/>
    <property type="evidence" value="ECO:0007669"/>
    <property type="project" value="InterPro"/>
</dbReference>
<evidence type="ECO:0000259" key="3">
    <source>
        <dbReference type="Pfam" id="PF17757"/>
    </source>
</evidence>
<dbReference type="Gene3D" id="3.30.2060.10">
    <property type="entry name" value="Penicillin-binding protein 1b domain"/>
    <property type="match status" value="1"/>
</dbReference>
<dbReference type="InterPro" id="IPR041471">
    <property type="entry name" value="UvrB_inter"/>
</dbReference>
<accession>A0AAW5KDE5</accession>
<dbReference type="SUPFAM" id="SSF52540">
    <property type="entry name" value="P-loop containing nucleoside triphosphate hydrolases"/>
    <property type="match status" value="1"/>
</dbReference>
<gene>
    <name evidence="4" type="ORF">NE630_15510</name>
</gene>
<feature type="non-terminal residue" evidence="4">
    <location>
        <position position="1"/>
    </location>
</feature>
<feature type="domain" description="UvrB interaction" evidence="3">
    <location>
        <begin position="1"/>
        <end position="64"/>
    </location>
</feature>
<keyword evidence="5" id="KW-1185">Reference proteome</keyword>
<dbReference type="GO" id="GO:0005524">
    <property type="term" value="F:ATP binding"/>
    <property type="evidence" value="ECO:0007669"/>
    <property type="project" value="UniProtKB-KW"/>
</dbReference>
<evidence type="ECO:0000256" key="2">
    <source>
        <dbReference type="ARBA" id="ARBA00022840"/>
    </source>
</evidence>
<dbReference type="Pfam" id="PF17757">
    <property type="entry name" value="UvrB_inter"/>
    <property type="match status" value="1"/>
</dbReference>
<dbReference type="EMBL" id="JANFYT010000193">
    <property type="protein sequence ID" value="MCQ4815833.1"/>
    <property type="molecule type" value="Genomic_DNA"/>
</dbReference>
<dbReference type="PANTHER" id="PTHR24029:SF0">
    <property type="entry name" value="UVRABC SYSTEM PROTEIN B"/>
    <property type="match status" value="1"/>
</dbReference>
<evidence type="ECO:0000313" key="5">
    <source>
        <dbReference type="Proteomes" id="UP001205919"/>
    </source>
</evidence>
<sequence>MDFHRGTFRVRGDVVEIIPAYESDVAIRIEFFGDEVERITEIDILTGEVKDELSHVAIFPASHYVVDKENIKRAV</sequence>
<proteinExistence type="predicted"/>
<evidence type="ECO:0000313" key="4">
    <source>
        <dbReference type="EMBL" id="MCQ4815833.1"/>
    </source>
</evidence>
<dbReference type="InterPro" id="IPR004807">
    <property type="entry name" value="UvrB"/>
</dbReference>
<dbReference type="GO" id="GO:0009380">
    <property type="term" value="C:excinuclease repair complex"/>
    <property type="evidence" value="ECO:0007669"/>
    <property type="project" value="InterPro"/>
</dbReference>
<dbReference type="AlphaFoldDB" id="A0AAW5KDE5"/>
<comment type="caution">
    <text evidence="4">The sequence shown here is derived from an EMBL/GenBank/DDBJ whole genome shotgun (WGS) entry which is preliminary data.</text>
</comment>
<dbReference type="GO" id="GO:0016887">
    <property type="term" value="F:ATP hydrolysis activity"/>
    <property type="evidence" value="ECO:0007669"/>
    <property type="project" value="InterPro"/>
</dbReference>
<protein>
    <submittedName>
        <fullName evidence="4">Excinuclease ABC subunit B</fullName>
    </submittedName>
</protein>
<reference evidence="4 5" key="1">
    <citation type="submission" date="2022-06" db="EMBL/GenBank/DDBJ databases">
        <title>Isolation of gut microbiota from human fecal samples.</title>
        <authorList>
            <person name="Pamer E.G."/>
            <person name="Barat B."/>
            <person name="Waligurski E."/>
            <person name="Medina S."/>
            <person name="Paddock L."/>
            <person name="Mostad J."/>
        </authorList>
    </citation>
    <scope>NUCLEOTIDE SEQUENCE [LARGE SCALE GENOMIC DNA]</scope>
    <source>
        <strain evidence="4 5">DFI.9.90</strain>
    </source>
</reference>
<evidence type="ECO:0000256" key="1">
    <source>
        <dbReference type="ARBA" id="ARBA00022741"/>
    </source>
</evidence>
<feature type="non-terminal residue" evidence="4">
    <location>
        <position position="75"/>
    </location>
</feature>